<feature type="region of interest" description="Disordered" evidence="1">
    <location>
        <begin position="190"/>
        <end position="221"/>
    </location>
</feature>
<accession>A0A0C9UWZ3</accession>
<gene>
    <name evidence="2" type="ORF">M422DRAFT_268708</name>
</gene>
<dbReference type="EMBL" id="KN837274">
    <property type="protein sequence ID" value="KIJ29836.1"/>
    <property type="molecule type" value="Genomic_DNA"/>
</dbReference>
<sequence>MVGPAWSWRLRWGDRVKVLWTARKDEKRRKMITQMAQMVCGSVGASNEQGGSIKIIEPPEFNFKPNLDQIMGDLLYQMFSKATILSAEETKTFYQQRYLKWIADYKEKGLGIVRTEVRKYVQAGEACGVTADLVKKEALHHTYFKDGKNLAKAHWDYEGMKAAASCIHLISNADEEFILTVEGLSMQEYQDIGPQHPSPASGDAPAASGQAPPAIPPPSNGHYESPTWDFEPFVAINRHYMYSLHPYASKYLESHLPDYYKVEGPQGVPMSVYKCRLASLHLTWKQNTANKLMAHFPGYNYKKLLPPNPSQEQLKAAEHCVLTKIDNMLAHKEIHEDGSNIITSIFHCARKVALKDLWAKEDPAYTKLETDELRARNIDPVIDHKKNFPEIMKVRAALFAKLSDTEQMVWKDKAKAAKNVVPESADIVPVLPKLFALIGDTVASKTGWYVEIRVAGLGMDKTPHYFVEKYIPTKEGIALDYTDIKGSDEYDNAFRVCVSKAHKIEIGALRRLQLWKPKVPAVDFKCPAVELHNIVDHYAEGNISTPVDRLRLVLTHHAEFLYGLIEPEVRFRWLGQVDGPLTIPRRQRAAPKPDAEDGEEIVLDDVSASDSEAEEAEDSKTTRKRKVAGDNALHPAPKCQGGGASAGKKRKIQESPLGEEPKCKIEQACSRGERSPQEAEADWGCSQAEGAGHQGVPECEVAEDPAQMKHAQSEAEEDGFLVRRKLSPAFRGDFLKESERASTMGCDMAMAARFIEATEVDEAITLGAQLDLSAPHPSNETDIGELWDVLMQPHETMPAIPAFRGVKDWTNVYDTVLERGRRRKPGNVSGFAMHGMDATSVDIA</sequence>
<feature type="compositionally biased region" description="Low complexity" evidence="1">
    <location>
        <begin position="198"/>
        <end position="212"/>
    </location>
</feature>
<organism evidence="2 3">
    <name type="scientific">Sphaerobolus stellatus (strain SS14)</name>
    <dbReference type="NCBI Taxonomy" id="990650"/>
    <lineage>
        <taxon>Eukaryota</taxon>
        <taxon>Fungi</taxon>
        <taxon>Dikarya</taxon>
        <taxon>Basidiomycota</taxon>
        <taxon>Agaricomycotina</taxon>
        <taxon>Agaricomycetes</taxon>
        <taxon>Phallomycetidae</taxon>
        <taxon>Geastrales</taxon>
        <taxon>Sphaerobolaceae</taxon>
        <taxon>Sphaerobolus</taxon>
    </lineage>
</organism>
<dbReference type="AlphaFoldDB" id="A0A0C9UWZ3"/>
<evidence type="ECO:0000313" key="3">
    <source>
        <dbReference type="Proteomes" id="UP000054279"/>
    </source>
</evidence>
<name>A0A0C9UWZ3_SPHS4</name>
<evidence type="ECO:0000313" key="2">
    <source>
        <dbReference type="EMBL" id="KIJ29836.1"/>
    </source>
</evidence>
<proteinExistence type="predicted"/>
<reference evidence="2 3" key="1">
    <citation type="submission" date="2014-06" db="EMBL/GenBank/DDBJ databases">
        <title>Evolutionary Origins and Diversification of the Mycorrhizal Mutualists.</title>
        <authorList>
            <consortium name="DOE Joint Genome Institute"/>
            <consortium name="Mycorrhizal Genomics Consortium"/>
            <person name="Kohler A."/>
            <person name="Kuo A."/>
            <person name="Nagy L.G."/>
            <person name="Floudas D."/>
            <person name="Copeland A."/>
            <person name="Barry K.W."/>
            <person name="Cichocki N."/>
            <person name="Veneault-Fourrey C."/>
            <person name="LaButti K."/>
            <person name="Lindquist E.A."/>
            <person name="Lipzen A."/>
            <person name="Lundell T."/>
            <person name="Morin E."/>
            <person name="Murat C."/>
            <person name="Riley R."/>
            <person name="Ohm R."/>
            <person name="Sun H."/>
            <person name="Tunlid A."/>
            <person name="Henrissat B."/>
            <person name="Grigoriev I.V."/>
            <person name="Hibbett D.S."/>
            <person name="Martin F."/>
        </authorList>
    </citation>
    <scope>NUCLEOTIDE SEQUENCE [LARGE SCALE GENOMIC DNA]</scope>
    <source>
        <strain evidence="2 3">SS14</strain>
    </source>
</reference>
<dbReference type="Proteomes" id="UP000054279">
    <property type="component" value="Unassembled WGS sequence"/>
</dbReference>
<dbReference type="HOGENOM" id="CLU_337443_0_0_1"/>
<protein>
    <submittedName>
        <fullName evidence="2">Uncharacterized protein</fullName>
    </submittedName>
</protein>
<feature type="region of interest" description="Disordered" evidence="1">
    <location>
        <begin position="584"/>
        <end position="659"/>
    </location>
</feature>
<keyword evidence="3" id="KW-1185">Reference proteome</keyword>
<evidence type="ECO:0000256" key="1">
    <source>
        <dbReference type="SAM" id="MobiDB-lite"/>
    </source>
</evidence>